<keyword evidence="3" id="KW-0235">DNA replication</keyword>
<dbReference type="EMBL" id="CP031093">
    <property type="protein sequence ID" value="QCF27033.1"/>
    <property type="molecule type" value="Genomic_DNA"/>
</dbReference>
<dbReference type="InterPro" id="IPR012310">
    <property type="entry name" value="DNA_ligase_ATP-dep_cent"/>
</dbReference>
<dbReference type="CDD" id="cd07896">
    <property type="entry name" value="Adenylation_kDNA_ligase_like"/>
    <property type="match status" value="1"/>
</dbReference>
<dbReference type="CDD" id="cd08041">
    <property type="entry name" value="OBF_kDNA_ligase_like"/>
    <property type="match status" value="1"/>
</dbReference>
<evidence type="ECO:0000256" key="3">
    <source>
        <dbReference type="ARBA" id="ARBA00022705"/>
    </source>
</evidence>
<dbReference type="GO" id="GO:0006260">
    <property type="term" value="P:DNA replication"/>
    <property type="evidence" value="ECO:0007669"/>
    <property type="project" value="UniProtKB-KW"/>
</dbReference>
<evidence type="ECO:0000256" key="4">
    <source>
        <dbReference type="ARBA" id="ARBA00022763"/>
    </source>
</evidence>
<keyword evidence="2 9" id="KW-0436">Ligase</keyword>
<keyword evidence="4" id="KW-0227">DNA damage</keyword>
<feature type="domain" description="ATP-dependent DNA ligase family profile" evidence="7">
    <location>
        <begin position="52"/>
        <end position="208"/>
    </location>
</feature>
<dbReference type="PANTHER" id="PTHR47810">
    <property type="entry name" value="DNA LIGASE"/>
    <property type="match status" value="1"/>
</dbReference>
<reference evidence="9 10" key="1">
    <citation type="submission" date="2018-07" db="EMBL/GenBank/DDBJ databases">
        <title>Marsedoiliclastica nanhaica gen. nov. sp. nov., a novel marine hydrocarbonoclastic bacterium isolated from an in-situ enriched hydrocarbon-degrading consortium in deep-sea sediment.</title>
        <authorList>
            <person name="Dong C."/>
            <person name="Ma T."/>
            <person name="Liu R."/>
            <person name="Shao Z."/>
        </authorList>
    </citation>
    <scope>NUCLEOTIDE SEQUENCE [LARGE SCALE GENOMIC DNA]</scope>
    <source>
        <strain evidence="10">soil36-7</strain>
    </source>
</reference>
<dbReference type="NCBIfam" id="NF006592">
    <property type="entry name" value="PRK09125.1"/>
    <property type="match status" value="1"/>
</dbReference>
<evidence type="ECO:0000256" key="5">
    <source>
        <dbReference type="ARBA" id="ARBA00023204"/>
    </source>
</evidence>
<dbReference type="Gene3D" id="3.30.1490.70">
    <property type="match status" value="1"/>
</dbReference>
<sequence length="296" mass="33145">MAANLPHFRSIPPVFVIFFLIGLVFAPLAQTRAQPPGLMLANVYADQDDLEAYWVSEKLDGVRAYWDGAQFLSRQGNRFHAPAWFSSGFPEVPLDGELWMGRGTFEKLMGAVRQQEPDDALWQRVRFMVFDMPEARGNFDQRLGTLRRLLATPPSPYIEVVRQFRLATRAQLQSKLDSVVDGGGEGLMLHRGDSLYRAARTDDLLKVKTHDDAEARVLEHLPGQGKYAGLLGSLVVQTPAGLSFRLGTGFTDAQRRTPPPVGSLVTYKFFGKTRNGIPRFASFLRVRQEVKGISQH</sequence>
<accession>A0A4P7XJT0</accession>
<dbReference type="AlphaFoldDB" id="A0A4P7XJT0"/>
<keyword evidence="5" id="KW-0234">DNA repair</keyword>
<dbReference type="Gene3D" id="3.30.470.30">
    <property type="entry name" value="DNA ligase/mRNA capping enzyme"/>
    <property type="match status" value="1"/>
</dbReference>
<dbReference type="Pfam" id="PF01068">
    <property type="entry name" value="DNA_ligase_A_M"/>
    <property type="match status" value="1"/>
</dbReference>
<evidence type="ECO:0000256" key="1">
    <source>
        <dbReference type="ARBA" id="ARBA00001968"/>
    </source>
</evidence>
<dbReference type="InterPro" id="IPR012340">
    <property type="entry name" value="NA-bd_OB-fold"/>
</dbReference>
<dbReference type="GO" id="GO:0006281">
    <property type="term" value="P:DNA repair"/>
    <property type="evidence" value="ECO:0007669"/>
    <property type="project" value="UniProtKB-KW"/>
</dbReference>
<evidence type="ECO:0000313" key="9">
    <source>
        <dbReference type="EMBL" id="QCF27033.1"/>
    </source>
</evidence>
<comment type="catalytic activity">
    <reaction evidence="6">
        <text>ATP + (deoxyribonucleotide)n-3'-hydroxyl + 5'-phospho-(deoxyribonucleotide)m = (deoxyribonucleotide)n+m + AMP + diphosphate.</text>
        <dbReference type="EC" id="6.5.1.1"/>
    </reaction>
</comment>
<keyword evidence="10" id="KW-1185">Reference proteome</keyword>
<dbReference type="SUPFAM" id="SSF50249">
    <property type="entry name" value="Nucleic acid-binding proteins"/>
    <property type="match status" value="1"/>
</dbReference>
<evidence type="ECO:0000259" key="7">
    <source>
        <dbReference type="Pfam" id="PF01068"/>
    </source>
</evidence>
<dbReference type="OrthoDB" id="9782700at2"/>
<evidence type="ECO:0000313" key="10">
    <source>
        <dbReference type="Proteomes" id="UP000298049"/>
    </source>
</evidence>
<dbReference type="Gene3D" id="2.40.50.140">
    <property type="entry name" value="Nucleic acid-binding proteins"/>
    <property type="match status" value="1"/>
</dbReference>
<dbReference type="RefSeq" id="WP_136549740.1">
    <property type="nucleotide sequence ID" value="NZ_CP031093.1"/>
</dbReference>
<feature type="domain" description="DNA ligase OB-like" evidence="8">
    <location>
        <begin position="222"/>
        <end position="287"/>
    </location>
</feature>
<gene>
    <name evidence="9" type="ORF">soil367_14435</name>
</gene>
<dbReference type="Pfam" id="PF14743">
    <property type="entry name" value="DNA_ligase_OB_2"/>
    <property type="match status" value="1"/>
</dbReference>
<comment type="cofactor">
    <cofactor evidence="1">
        <name>a divalent metal cation</name>
        <dbReference type="ChEBI" id="CHEBI:60240"/>
    </cofactor>
</comment>
<proteinExistence type="predicted"/>
<dbReference type="InterPro" id="IPR029319">
    <property type="entry name" value="DNA_ligase_OB"/>
</dbReference>
<evidence type="ECO:0000256" key="2">
    <source>
        <dbReference type="ARBA" id="ARBA00022598"/>
    </source>
</evidence>
<protein>
    <submittedName>
        <fullName evidence="9">DNA ligase</fullName>
    </submittedName>
</protein>
<dbReference type="InterPro" id="IPR050326">
    <property type="entry name" value="NAD_dep_DNA_ligaseB"/>
</dbReference>
<dbReference type="PANTHER" id="PTHR47810:SF1">
    <property type="entry name" value="DNA LIGASE B"/>
    <property type="match status" value="1"/>
</dbReference>
<dbReference type="GO" id="GO:0006310">
    <property type="term" value="P:DNA recombination"/>
    <property type="evidence" value="ECO:0007669"/>
    <property type="project" value="InterPro"/>
</dbReference>
<dbReference type="KEGG" id="hmi:soil367_14435"/>
<evidence type="ECO:0000259" key="8">
    <source>
        <dbReference type="Pfam" id="PF14743"/>
    </source>
</evidence>
<dbReference type="SUPFAM" id="SSF56091">
    <property type="entry name" value="DNA ligase/mRNA capping enzyme, catalytic domain"/>
    <property type="match status" value="1"/>
</dbReference>
<dbReference type="Proteomes" id="UP000298049">
    <property type="component" value="Chromosome"/>
</dbReference>
<organism evidence="9 10">
    <name type="scientific">Hydrocarboniclastica marina</name>
    <dbReference type="NCBI Taxonomy" id="2259620"/>
    <lineage>
        <taxon>Bacteria</taxon>
        <taxon>Pseudomonadati</taxon>
        <taxon>Pseudomonadota</taxon>
        <taxon>Gammaproteobacteria</taxon>
        <taxon>Alteromonadales</taxon>
        <taxon>Alteromonadaceae</taxon>
        <taxon>Hydrocarboniclastica</taxon>
    </lineage>
</organism>
<dbReference type="GO" id="GO:0005524">
    <property type="term" value="F:ATP binding"/>
    <property type="evidence" value="ECO:0007669"/>
    <property type="project" value="InterPro"/>
</dbReference>
<dbReference type="GO" id="GO:0003910">
    <property type="term" value="F:DNA ligase (ATP) activity"/>
    <property type="evidence" value="ECO:0007669"/>
    <property type="project" value="UniProtKB-EC"/>
</dbReference>
<evidence type="ECO:0000256" key="6">
    <source>
        <dbReference type="ARBA" id="ARBA00034003"/>
    </source>
</evidence>
<name>A0A4P7XJT0_9ALTE</name>